<dbReference type="EMBL" id="JACHWR010000005">
    <property type="protein sequence ID" value="MBB3045165.1"/>
    <property type="molecule type" value="Genomic_DNA"/>
</dbReference>
<sequence length="534" mass="59712">MSDDAPADDRPWKRPGAAAYRKARLRGIRRPPVTVTEVPDGLLVVDHDVPVTTRDGTVLRVNVHRPPDGEPRAVVLCAHPYGKDNLPTRGRRGWTIPRPYRMLRQPAPVSFSRLTGWEAPDPVWCVENGWVAANADLRGAGTSDGTGRLLSDQEGEDVADLVEWAATQPWCNGRVATMGVSYLAISQWKAAALRPRGLRAIVVWEGFTDAYRDLLRPGGVRENGFLKIWSAGLRRTRLAYDLARESRSRPEYDEFWASLVPAVERIEVPALVCGSFSDNNLHSRGSIRGFERLGSAERHLWTHRGGKWATFYGQEARRDQRAFLRRHLDDGNDPPLPRVRLEVHESRDVSSVRAETAWPPPDAVPTRLHLTTTGLSPAPATAPGSHRFDTRRGGFRIGWTAPEDVEIVGPMRLRLPVEASTELTLVTGVELWRDGRYVPFEGSYGFGRDRVTTGWLRVPRREGVHEVDVELGPSATRLRAGDQLRLVVAGRWLWPRNPLTGQFPAWYPPGPRGTATLHWGPGREAYLQVPLIRA</sequence>
<dbReference type="PANTHER" id="PTHR43056:SF10">
    <property type="entry name" value="COCE_NOND FAMILY, PUTATIVE (AFU_ORTHOLOGUE AFUA_7G00600)-RELATED"/>
    <property type="match status" value="1"/>
</dbReference>
<accession>A0A7W4W0Q6</accession>
<dbReference type="Proteomes" id="UP000589626">
    <property type="component" value="Unassembled WGS sequence"/>
</dbReference>
<keyword evidence="4" id="KW-1185">Reference proteome</keyword>
<evidence type="ECO:0000313" key="3">
    <source>
        <dbReference type="EMBL" id="MBB3045165.1"/>
    </source>
</evidence>
<dbReference type="InterPro" id="IPR013736">
    <property type="entry name" value="Xaa-Pro_dipept_C"/>
</dbReference>
<dbReference type="Gene3D" id="3.40.50.1820">
    <property type="entry name" value="alpha/beta hydrolase"/>
    <property type="match status" value="1"/>
</dbReference>
<feature type="domain" description="Xaa-Pro dipeptidyl-peptidase C-terminal" evidence="2">
    <location>
        <begin position="321"/>
        <end position="528"/>
    </location>
</feature>
<name>A0A7W4W0Q6_9ACTN</name>
<evidence type="ECO:0000259" key="2">
    <source>
        <dbReference type="SMART" id="SM00939"/>
    </source>
</evidence>
<keyword evidence="1" id="KW-0378">Hydrolase</keyword>
<comment type="caution">
    <text evidence="3">The sequence shown here is derived from an EMBL/GenBank/DDBJ whole genome shotgun (WGS) entry which is preliminary data.</text>
</comment>
<dbReference type="SMART" id="SM00939">
    <property type="entry name" value="PepX_C"/>
    <property type="match status" value="1"/>
</dbReference>
<dbReference type="InterPro" id="IPR008979">
    <property type="entry name" value="Galactose-bd-like_sf"/>
</dbReference>
<dbReference type="RefSeq" id="WP_183595170.1">
    <property type="nucleotide sequence ID" value="NZ_JACHWR010000005.1"/>
</dbReference>
<gene>
    <name evidence="3" type="ORF">FHU40_005018</name>
</gene>
<reference evidence="3 4" key="1">
    <citation type="submission" date="2020-08" db="EMBL/GenBank/DDBJ databases">
        <title>Sequencing the genomes of 1000 actinobacteria strains.</title>
        <authorList>
            <person name="Klenk H.-P."/>
        </authorList>
    </citation>
    <scope>NUCLEOTIDE SEQUENCE [LARGE SCALE GENOMIC DNA]</scope>
    <source>
        <strain evidence="3 4">DSM 105498</strain>
    </source>
</reference>
<dbReference type="GO" id="GO:0008239">
    <property type="term" value="F:dipeptidyl-peptidase activity"/>
    <property type="evidence" value="ECO:0007669"/>
    <property type="project" value="InterPro"/>
</dbReference>
<dbReference type="InterPro" id="IPR005674">
    <property type="entry name" value="CocE/Ser_esterase"/>
</dbReference>
<dbReference type="InterPro" id="IPR000383">
    <property type="entry name" value="Xaa-Pro-like_dom"/>
</dbReference>
<dbReference type="Pfam" id="PF02129">
    <property type="entry name" value="Peptidase_S15"/>
    <property type="match status" value="1"/>
</dbReference>
<organism evidence="3 4">
    <name type="scientific">Nocardioides soli</name>
    <dbReference type="NCBI Taxonomy" id="1036020"/>
    <lineage>
        <taxon>Bacteria</taxon>
        <taxon>Bacillati</taxon>
        <taxon>Actinomycetota</taxon>
        <taxon>Actinomycetes</taxon>
        <taxon>Propionibacteriales</taxon>
        <taxon>Nocardioidaceae</taxon>
        <taxon>Nocardioides</taxon>
    </lineage>
</organism>
<dbReference type="SUPFAM" id="SSF53474">
    <property type="entry name" value="alpha/beta-Hydrolases"/>
    <property type="match status" value="1"/>
</dbReference>
<dbReference type="NCBIfam" id="TIGR00976">
    <property type="entry name" value="CocE_NonD"/>
    <property type="match status" value="2"/>
</dbReference>
<dbReference type="PANTHER" id="PTHR43056">
    <property type="entry name" value="PEPTIDASE S9 PROLYL OLIGOPEPTIDASE"/>
    <property type="match status" value="1"/>
</dbReference>
<evidence type="ECO:0000313" key="4">
    <source>
        <dbReference type="Proteomes" id="UP000589626"/>
    </source>
</evidence>
<dbReference type="InterPro" id="IPR029058">
    <property type="entry name" value="AB_hydrolase_fold"/>
</dbReference>
<protein>
    <recommendedName>
        <fullName evidence="2">Xaa-Pro dipeptidyl-peptidase C-terminal domain-containing protein</fullName>
    </recommendedName>
</protein>
<dbReference type="Gene3D" id="2.60.120.260">
    <property type="entry name" value="Galactose-binding domain-like"/>
    <property type="match status" value="1"/>
</dbReference>
<dbReference type="InterPro" id="IPR050585">
    <property type="entry name" value="Xaa-Pro_dipeptidyl-ppase/CocE"/>
</dbReference>
<dbReference type="AlphaFoldDB" id="A0A7W4W0Q6"/>
<dbReference type="SUPFAM" id="SSF49785">
    <property type="entry name" value="Galactose-binding domain-like"/>
    <property type="match status" value="1"/>
</dbReference>
<evidence type="ECO:0000256" key="1">
    <source>
        <dbReference type="ARBA" id="ARBA00022801"/>
    </source>
</evidence>
<proteinExistence type="predicted"/>
<dbReference type="Pfam" id="PF08530">
    <property type="entry name" value="PepX_C"/>
    <property type="match status" value="1"/>
</dbReference>
<dbReference type="Gene3D" id="1.10.3020.20">
    <property type="match status" value="1"/>
</dbReference>